<evidence type="ECO:0000256" key="3">
    <source>
        <dbReference type="ARBA" id="ARBA00022553"/>
    </source>
</evidence>
<dbReference type="InterPro" id="IPR003661">
    <property type="entry name" value="HisK_dim/P_dom"/>
</dbReference>
<dbReference type="SMART" id="SM00388">
    <property type="entry name" value="HisKA"/>
    <property type="match status" value="1"/>
</dbReference>
<dbReference type="SUPFAM" id="SSF47384">
    <property type="entry name" value="Homodimeric domain of signal transducing histidine kinase"/>
    <property type="match status" value="1"/>
</dbReference>
<accession>A0A6N7VY83</accession>
<keyword evidence="6" id="KW-1133">Transmembrane helix</keyword>
<keyword evidence="4" id="KW-0418">Kinase</keyword>
<dbReference type="CDD" id="cd00082">
    <property type="entry name" value="HisKA"/>
    <property type="match status" value="1"/>
</dbReference>
<dbReference type="EC" id="2.7.13.3" evidence="2"/>
<keyword evidence="6" id="KW-0812">Transmembrane</keyword>
<dbReference type="Pfam" id="PF02518">
    <property type="entry name" value="HATPase_c"/>
    <property type="match status" value="1"/>
</dbReference>
<dbReference type="SUPFAM" id="SSF55874">
    <property type="entry name" value="ATPase domain of HSP90 chaperone/DNA topoisomerase II/histidine kinase"/>
    <property type="match status" value="1"/>
</dbReference>
<dbReference type="InterPro" id="IPR003594">
    <property type="entry name" value="HATPase_dom"/>
</dbReference>
<dbReference type="Gene3D" id="1.10.287.130">
    <property type="match status" value="1"/>
</dbReference>
<dbReference type="EMBL" id="VUMI01000007">
    <property type="protein sequence ID" value="MSS87969.1"/>
    <property type="molecule type" value="Genomic_DNA"/>
</dbReference>
<keyword evidence="5" id="KW-0902">Two-component regulatory system</keyword>
<protein>
    <recommendedName>
        <fullName evidence="2">histidine kinase</fullName>
        <ecNumber evidence="2">2.7.13.3</ecNumber>
    </recommendedName>
</protein>
<evidence type="ECO:0000256" key="5">
    <source>
        <dbReference type="ARBA" id="ARBA00023012"/>
    </source>
</evidence>
<evidence type="ECO:0000256" key="4">
    <source>
        <dbReference type="ARBA" id="ARBA00022777"/>
    </source>
</evidence>
<name>A0A6N7VY83_9FIRM</name>
<feature type="domain" description="Histidine kinase" evidence="7">
    <location>
        <begin position="189"/>
        <end position="379"/>
    </location>
</feature>
<dbReference type="GO" id="GO:0000155">
    <property type="term" value="F:phosphorelay sensor kinase activity"/>
    <property type="evidence" value="ECO:0007669"/>
    <property type="project" value="InterPro"/>
</dbReference>
<comment type="caution">
    <text evidence="8">The sequence shown here is derived from an EMBL/GenBank/DDBJ whole genome shotgun (WGS) entry which is preliminary data.</text>
</comment>
<dbReference type="RefSeq" id="WP_154463947.1">
    <property type="nucleotide sequence ID" value="NZ_VUMI01000007.1"/>
</dbReference>
<dbReference type="InterPro" id="IPR005467">
    <property type="entry name" value="His_kinase_dom"/>
</dbReference>
<dbReference type="Gene3D" id="3.30.565.10">
    <property type="entry name" value="Histidine kinase-like ATPase, C-terminal domain"/>
    <property type="match status" value="1"/>
</dbReference>
<evidence type="ECO:0000256" key="1">
    <source>
        <dbReference type="ARBA" id="ARBA00000085"/>
    </source>
</evidence>
<evidence type="ECO:0000313" key="9">
    <source>
        <dbReference type="Proteomes" id="UP000436047"/>
    </source>
</evidence>
<dbReference type="GeneID" id="86052711"/>
<dbReference type="Gene3D" id="3.30.450.20">
    <property type="entry name" value="PAS domain"/>
    <property type="match status" value="1"/>
</dbReference>
<dbReference type="InterPro" id="IPR036890">
    <property type="entry name" value="HATPase_C_sf"/>
</dbReference>
<gene>
    <name evidence="8" type="ORF">FYJ45_06460</name>
</gene>
<dbReference type="PANTHER" id="PTHR43719:SF28">
    <property type="entry name" value="PEROXIDE STRESS-ACTIVATED HISTIDINE KINASE MAK1-RELATED"/>
    <property type="match status" value="1"/>
</dbReference>
<sequence>MLLHAIRLDDLHVEGVNFTWLVGISPITQIQDRMVIYSFYKDSDSRGYSSVITPSGDYIVNINRTVSINQRSNLYDWLDRGNRESPYNVEVIRESMSRKEQFHFMFTDEDGISEQLFFLPIEGTDWYFLSVVERTVFTDLTKPFVIASISMVIAVILISLMALLMSLRFSKREIKANTEAKVRSEFLSSMSHEIRTTLNGIVDLLHLMQSHLQDGNMEQMTGWLCKANTTTQYLISLLNDILDMSKLQAGKLELVSKPFFLETMLDAIVSMQRGNAQERGVELIVEQNIVAPCITGDETRLKQVLMNIVGNAVKFTQKGGTIRLTAEQKLEDTTHVITTIRCADTGIGMSPEFLATIWDSFTQENNKVSNGMQGTLLYIGCAYEKGCSENQSWRSVLSL</sequence>
<evidence type="ECO:0000256" key="6">
    <source>
        <dbReference type="SAM" id="Phobius"/>
    </source>
</evidence>
<organism evidence="8 9">
    <name type="scientific">Eisenbergiella porci</name>
    <dbReference type="NCBI Taxonomy" id="2652274"/>
    <lineage>
        <taxon>Bacteria</taxon>
        <taxon>Bacillati</taxon>
        <taxon>Bacillota</taxon>
        <taxon>Clostridia</taxon>
        <taxon>Lachnospirales</taxon>
        <taxon>Lachnospiraceae</taxon>
        <taxon>Eisenbergiella</taxon>
    </lineage>
</organism>
<dbReference type="Proteomes" id="UP000436047">
    <property type="component" value="Unassembled WGS sequence"/>
</dbReference>
<dbReference type="PANTHER" id="PTHR43719">
    <property type="entry name" value="TWO-COMPONENT HISTIDINE KINASE"/>
    <property type="match status" value="1"/>
</dbReference>
<dbReference type="InterPro" id="IPR050956">
    <property type="entry name" value="2C_system_His_kinase"/>
</dbReference>
<dbReference type="AlphaFoldDB" id="A0A6N7VY83"/>
<dbReference type="CDD" id="cd18774">
    <property type="entry name" value="PDC2_HK_sensor"/>
    <property type="match status" value="1"/>
</dbReference>
<evidence type="ECO:0000259" key="7">
    <source>
        <dbReference type="PROSITE" id="PS50109"/>
    </source>
</evidence>
<feature type="transmembrane region" description="Helical" evidence="6">
    <location>
        <begin position="144"/>
        <end position="165"/>
    </location>
</feature>
<reference evidence="8 9" key="1">
    <citation type="submission" date="2019-08" db="EMBL/GenBank/DDBJ databases">
        <title>In-depth cultivation of the pig gut microbiome towards novel bacterial diversity and tailored functional studies.</title>
        <authorList>
            <person name="Wylensek D."/>
            <person name="Hitch T.C.A."/>
            <person name="Clavel T."/>
        </authorList>
    </citation>
    <scope>NUCLEOTIDE SEQUENCE [LARGE SCALE GENOMIC DNA]</scope>
    <source>
        <strain evidence="8 9">WCA-389-WT-23B</strain>
    </source>
</reference>
<keyword evidence="9" id="KW-1185">Reference proteome</keyword>
<dbReference type="Pfam" id="PF00512">
    <property type="entry name" value="HisKA"/>
    <property type="match status" value="1"/>
</dbReference>
<comment type="catalytic activity">
    <reaction evidence="1">
        <text>ATP + protein L-histidine = ADP + protein N-phospho-L-histidine.</text>
        <dbReference type="EC" id="2.7.13.3"/>
    </reaction>
</comment>
<proteinExistence type="predicted"/>
<keyword evidence="6" id="KW-0472">Membrane</keyword>
<dbReference type="SMART" id="SM00387">
    <property type="entry name" value="HATPase_c"/>
    <property type="match status" value="1"/>
</dbReference>
<dbReference type="InterPro" id="IPR036097">
    <property type="entry name" value="HisK_dim/P_sf"/>
</dbReference>
<keyword evidence="4" id="KW-0808">Transferase</keyword>
<dbReference type="PROSITE" id="PS50109">
    <property type="entry name" value="HIS_KIN"/>
    <property type="match status" value="1"/>
</dbReference>
<evidence type="ECO:0000313" key="8">
    <source>
        <dbReference type="EMBL" id="MSS87969.1"/>
    </source>
</evidence>
<evidence type="ECO:0000256" key="2">
    <source>
        <dbReference type="ARBA" id="ARBA00012438"/>
    </source>
</evidence>
<keyword evidence="3" id="KW-0597">Phosphoprotein</keyword>